<keyword evidence="1" id="KW-0732">Signal</keyword>
<organism evidence="2 3">
    <name type="scientific">Thiopseudomonas acetoxidans</name>
    <dbReference type="NCBI Taxonomy" id="3041622"/>
    <lineage>
        <taxon>Bacteria</taxon>
        <taxon>Pseudomonadati</taxon>
        <taxon>Pseudomonadota</taxon>
        <taxon>Gammaproteobacteria</taxon>
        <taxon>Pseudomonadales</taxon>
        <taxon>Pseudomonadaceae</taxon>
        <taxon>Thiopseudomonas</taxon>
    </lineage>
</organism>
<evidence type="ECO:0000313" key="3">
    <source>
        <dbReference type="Proteomes" id="UP001241056"/>
    </source>
</evidence>
<gene>
    <name evidence="2" type="ORF">QEZ41_01580</name>
</gene>
<dbReference type="Proteomes" id="UP001241056">
    <property type="component" value="Unassembled WGS sequence"/>
</dbReference>
<evidence type="ECO:0000313" key="2">
    <source>
        <dbReference type="EMBL" id="MDM7856975.1"/>
    </source>
</evidence>
<protein>
    <submittedName>
        <fullName evidence="2">DUF481 domain-containing protein</fullName>
    </submittedName>
</protein>
<dbReference type="EMBL" id="JAUCDY010000001">
    <property type="protein sequence ID" value="MDM7856975.1"/>
    <property type="molecule type" value="Genomic_DNA"/>
</dbReference>
<feature type="signal peptide" evidence="1">
    <location>
        <begin position="1"/>
        <end position="21"/>
    </location>
</feature>
<accession>A0ABT7SLB1</accession>
<comment type="caution">
    <text evidence="2">The sequence shown here is derived from an EMBL/GenBank/DDBJ whole genome shotgun (WGS) entry which is preliminary data.</text>
</comment>
<sequence length="336" mass="38784">MQALVRLIVSATLMLSCSVWADNLLLKNGDRLTGEVILIDAGKLLLKTTYAGTISIDTRKISSIETTKQLLIKEQRFSEPVNARLQPAKPGKTIISHSNDRSVVIADIYQALPVTESKLTQDLLWTGSIHLSADFKRKESSSDSYDIDAKTKLRHGHWRHNAELEYDYEIKDDNKKTDQLMASYALDRFISERWFWQGKYKFNHDRLEDLTKQHTYGTGPGFQFWDNELGSLSLAGLINHSIFQYKDGHKERFNSSTLSWDYQRFFLTRTLEFFNKGELAVPFTNEVDYVLDAETGLRYKLNSWASLSLKAEWEKIRSKYGDVNNRRYLMGVGVTW</sequence>
<proteinExistence type="predicted"/>
<dbReference type="PROSITE" id="PS51257">
    <property type="entry name" value="PROKAR_LIPOPROTEIN"/>
    <property type="match status" value="1"/>
</dbReference>
<name>A0ABT7SLB1_9GAMM</name>
<feature type="chain" id="PRO_5045761975" evidence="1">
    <location>
        <begin position="22"/>
        <end position="336"/>
    </location>
</feature>
<dbReference type="RefSeq" id="WP_289409601.1">
    <property type="nucleotide sequence ID" value="NZ_JAUCDY010000001.1"/>
</dbReference>
<keyword evidence="3" id="KW-1185">Reference proteome</keyword>
<reference evidence="2 3" key="1">
    <citation type="submission" date="2023-06" db="EMBL/GenBank/DDBJ databases">
        <title>Thiopseudomonas sp. CY1220 draft genome sequence.</title>
        <authorList>
            <person name="Zhao G."/>
            <person name="An M."/>
        </authorList>
    </citation>
    <scope>NUCLEOTIDE SEQUENCE [LARGE SCALE GENOMIC DNA]</scope>
    <source>
        <strain evidence="2 3">CY1220</strain>
    </source>
</reference>
<evidence type="ECO:0000256" key="1">
    <source>
        <dbReference type="SAM" id="SignalP"/>
    </source>
</evidence>
<dbReference type="InterPro" id="IPR007433">
    <property type="entry name" value="DUF481"/>
</dbReference>
<dbReference type="Pfam" id="PF04338">
    <property type="entry name" value="DUF481"/>
    <property type="match status" value="1"/>
</dbReference>